<keyword evidence="4" id="KW-0472">Membrane</keyword>
<dbReference type="PROSITE" id="PS51823">
    <property type="entry name" value="CLU"/>
    <property type="match status" value="1"/>
</dbReference>
<organism evidence="6 7">
    <name type="scientific">Dermatophagoides pteronyssinus</name>
    <name type="common">European house dust mite</name>
    <dbReference type="NCBI Taxonomy" id="6956"/>
    <lineage>
        <taxon>Eukaryota</taxon>
        <taxon>Metazoa</taxon>
        <taxon>Ecdysozoa</taxon>
        <taxon>Arthropoda</taxon>
        <taxon>Chelicerata</taxon>
        <taxon>Arachnida</taxon>
        <taxon>Acari</taxon>
        <taxon>Acariformes</taxon>
        <taxon>Sarcoptiformes</taxon>
        <taxon>Astigmata</taxon>
        <taxon>Psoroptidia</taxon>
        <taxon>Analgoidea</taxon>
        <taxon>Pyroglyphidae</taxon>
        <taxon>Dermatophagoidinae</taxon>
        <taxon>Dermatophagoides</taxon>
    </lineage>
</organism>
<dbReference type="HAMAP" id="MF_03013">
    <property type="entry name" value="CLU"/>
    <property type="match status" value="1"/>
</dbReference>
<dbReference type="Proteomes" id="UP000887458">
    <property type="component" value="Unassembled WGS sequence"/>
</dbReference>
<feature type="region of interest" description="Disordered" evidence="3">
    <location>
        <begin position="1"/>
        <end position="113"/>
    </location>
</feature>
<feature type="region of interest" description="Disordered" evidence="3">
    <location>
        <begin position="276"/>
        <end position="329"/>
    </location>
</feature>
<comment type="function">
    <text evidence="2">mRNA-binding protein involved in proper cytoplasmic distribution of mitochondria.</text>
</comment>
<dbReference type="InterPro" id="IPR028275">
    <property type="entry name" value="CLU_N"/>
</dbReference>
<dbReference type="CDD" id="cd15466">
    <property type="entry name" value="CLU-central"/>
    <property type="match status" value="1"/>
</dbReference>
<comment type="caution">
    <text evidence="6">The sequence shown here is derived from an EMBL/GenBank/DDBJ whole genome shotgun (WGS) entry which is preliminary data.</text>
</comment>
<protein>
    <recommendedName>
        <fullName evidence="2">Clustered mitochondria protein homolog</fullName>
    </recommendedName>
</protein>
<dbReference type="Pfam" id="PF13424">
    <property type="entry name" value="TPR_12"/>
    <property type="match status" value="1"/>
</dbReference>
<accession>A0ABQ8JNB2</accession>
<evidence type="ECO:0000256" key="3">
    <source>
        <dbReference type="SAM" id="MobiDB-lite"/>
    </source>
</evidence>
<dbReference type="InterPro" id="IPR027523">
    <property type="entry name" value="CLU_prot"/>
</dbReference>
<dbReference type="PANTHER" id="PTHR12601">
    <property type="entry name" value="EUKARYOTIC TRANSLATION INITIATION FACTOR 3 SUBUNIT EIF-3"/>
    <property type="match status" value="1"/>
</dbReference>
<evidence type="ECO:0000256" key="1">
    <source>
        <dbReference type="ARBA" id="ARBA00022490"/>
    </source>
</evidence>
<evidence type="ECO:0000256" key="2">
    <source>
        <dbReference type="HAMAP-Rule" id="MF_03013"/>
    </source>
</evidence>
<feature type="compositionally biased region" description="Basic and acidic residues" evidence="3">
    <location>
        <begin position="812"/>
        <end position="830"/>
    </location>
</feature>
<dbReference type="SUPFAM" id="SSF103107">
    <property type="entry name" value="Hypothetical protein c14orf129, hspc210"/>
    <property type="match status" value="1"/>
</dbReference>
<keyword evidence="2" id="KW-0694">RNA-binding</keyword>
<dbReference type="Pfam" id="PF12807">
    <property type="entry name" value="eIF3_p135"/>
    <property type="match status" value="1"/>
</dbReference>
<keyword evidence="7" id="KW-1185">Reference proteome</keyword>
<keyword evidence="4" id="KW-0812">Transmembrane</keyword>
<evidence type="ECO:0000259" key="5">
    <source>
        <dbReference type="PROSITE" id="PS51823"/>
    </source>
</evidence>
<evidence type="ECO:0000313" key="7">
    <source>
        <dbReference type="Proteomes" id="UP000887458"/>
    </source>
</evidence>
<feature type="transmembrane region" description="Helical" evidence="4">
    <location>
        <begin position="1500"/>
        <end position="1521"/>
    </location>
</feature>
<dbReference type="SUPFAM" id="SSF48452">
    <property type="entry name" value="TPR-like"/>
    <property type="match status" value="2"/>
</dbReference>
<dbReference type="Pfam" id="PF15044">
    <property type="entry name" value="CLU_N"/>
    <property type="match status" value="1"/>
</dbReference>
<reference evidence="6 7" key="2">
    <citation type="journal article" date="2022" name="Mol. Biol. Evol.">
        <title>Comparative Genomics Reveals Insights into the Divergent Evolution of Astigmatic Mites and Household Pest Adaptations.</title>
        <authorList>
            <person name="Xiong Q."/>
            <person name="Wan A.T."/>
            <person name="Liu X."/>
            <person name="Fung C.S."/>
            <person name="Xiao X."/>
            <person name="Malainual N."/>
            <person name="Hou J."/>
            <person name="Wang L."/>
            <person name="Wang M."/>
            <person name="Yang K.Y."/>
            <person name="Cui Y."/>
            <person name="Leung E.L."/>
            <person name="Nong W."/>
            <person name="Shin S.K."/>
            <person name="Au S.W."/>
            <person name="Jeong K.Y."/>
            <person name="Chew F.T."/>
            <person name="Hui J.H."/>
            <person name="Leung T.F."/>
            <person name="Tungtrongchitr A."/>
            <person name="Zhong N."/>
            <person name="Liu Z."/>
            <person name="Tsui S.K."/>
        </authorList>
    </citation>
    <scope>NUCLEOTIDE SEQUENCE [LARGE SCALE GENOMIC DNA]</scope>
    <source>
        <strain evidence="6">Derp</strain>
    </source>
</reference>
<feature type="domain" description="Clu" evidence="5">
    <location>
        <begin position="473"/>
        <end position="715"/>
    </location>
</feature>
<dbReference type="PANTHER" id="PTHR12601:SF6">
    <property type="entry name" value="CLUSTERED MITOCHONDRIA PROTEIN HOMOLOG"/>
    <property type="match status" value="1"/>
</dbReference>
<dbReference type="Pfam" id="PF13374">
    <property type="entry name" value="TPR_10"/>
    <property type="match status" value="1"/>
</dbReference>
<feature type="compositionally biased region" description="Basic and acidic residues" evidence="3">
    <location>
        <begin position="791"/>
        <end position="806"/>
    </location>
</feature>
<gene>
    <name evidence="6" type="ORF">DERP_005417</name>
</gene>
<dbReference type="Gene3D" id="1.25.40.10">
    <property type="entry name" value="Tetratricopeptide repeat domain"/>
    <property type="match status" value="2"/>
</dbReference>
<dbReference type="InterPro" id="IPR033646">
    <property type="entry name" value="CLU-central"/>
</dbReference>
<feature type="region of interest" description="Disordered" evidence="3">
    <location>
        <begin position="786"/>
        <end position="830"/>
    </location>
</feature>
<sequence length="1535" mass="174228">MPSACSTDPPPSSSSTTTTTESESSSSTTTLNGESNGNGQTLSNDLITNQNGNNHHSSTSSTTTKMVTTNGDGFTEEDVDDELPSIVNNNTANDQQVKNDDDIDDIDGKSSKPSSANIIDESFVLIHDNSFNIKLSAPGIETFDLQVSPVELVQEINHQLIDREDTCHRTCFSLQLDGVTLDNFSELKNIDGLKEGSMIRVIEEPYTVREARIHVRHVRDLLKSLDMSDSYNGVDCNSLSFMNIIAQNDLSDIKKTNKSLRSDLLDCLPPDYVLPITDQSNNNNGSNNNNNNNNVNNQSVTNNNSINNTNGNNNNINQNNNNQQGLGINKGCDVQLTPLEPQIKDLPKTPSALKVLTASGWNPPPGHRKLRGDLMYLYVVTLEEKRFHITSSTRGFYVNLSTDEVFNPKPSNPKLIFHSLVELLSHISAAFKRNYSIIQKRRYQRHPFERLVTPYQVYTWAAPQIDHTVDSIRAEDAFSSKLGYEEHMPGQTRDWNEELQTTRELPRKTLSERIIRERAIFKVHSDFVAAATRGAMAVVDGNVLALNPNEDTKMQMFIWNNIFFSLGFDVRDHYKEVGGDAAAYAAPSNDLHGVRAYSSLNIDGLYTLATAVVDYKGYRVTAQSIIPGILERDQEQSVVYGSIDFGKNVVSHPKYLELLKKAGSVLKIVPHKVISQGGEMVEICSSVECKGIIGNDGRHYILDLLRTFPPDPHYVLNDGEELSQEMRDAGYPRRHKHKLSSLRQELIDAFFESRYLLFIRMASFYLQQSDTDNKLGLLNKNKQQAQIESQSKSDIDNDDDEKKTVNEEETNKDDTKQESSTTSDKKDDEISKDYEKIAEKIVSPAKIANQMDEKTTANVSTSTENETIVNENEQHNTKEIIRKAANDVGSLSDCEFDVRFNPDIFSPGVVHADSDSETFKRQKQLIKDAAEFLVKIQIPTLVRELLDHSIYLYDGLTLTDAFRSRGINIRYLGKFTEILSKQQSLDYAMSIAVCELICRSIKHMFVNYMQSVEVVYMATAISHFLNCFLSSTVTQPSIIDEIGKHSKRRGKKFRNGRMVISPNENGAGKNVIDRQSFDWLSLTPKSFWTQLRNEMDSYYGWIAPKDIDSVESLLYRYSIQKISLLRIVCIRTGIQVLLREYNFDHKSRPAFTDDDILNVFPIVKHISPRANDAYNLFQNGQRKISEGNIRDGYDYISEALNLFNSVYGPLHPDIVQCLRLLGRINYVLGDYSEACSYQQKAVLMSEKVNGIDHPHTITEYNFLALYSFANSQISAALKFLYRTRYLLSLIHSQNHPEMAIIDSNIGLILHAIGEYDYSLRFLEHALQLNLRYFGKRNLKVALSYHLLARTLSCMGDFRGALNNEKETYMIYKKELGENHEKTKESSDCLRHLTNQAVVLQKKMNEIYKGNMNTIIPPIQIQPPSINSVMELLNVINGILFLHISAQDVENLRELQTIKTKRQQNQQQQQLDQEQEPALQLNNDDYQENQQQQHLAQNQQILTILVTIMIWIILMIIIIVQLRLHLHNQLRKNCVQ</sequence>
<reference evidence="6 7" key="1">
    <citation type="journal article" date="2018" name="J. Allergy Clin. Immunol.">
        <title>High-quality assembly of Dermatophagoides pteronyssinus genome and transcriptome reveals a wide range of novel allergens.</title>
        <authorList>
            <person name="Liu X.Y."/>
            <person name="Yang K.Y."/>
            <person name="Wang M.Q."/>
            <person name="Kwok J.S."/>
            <person name="Zeng X."/>
            <person name="Yang Z."/>
            <person name="Xiao X.J."/>
            <person name="Lau C.P."/>
            <person name="Li Y."/>
            <person name="Huang Z.M."/>
            <person name="Ba J.G."/>
            <person name="Yim A.K."/>
            <person name="Ouyang C.Y."/>
            <person name="Ngai S.M."/>
            <person name="Chan T.F."/>
            <person name="Leung E.L."/>
            <person name="Liu L."/>
            <person name="Liu Z.G."/>
            <person name="Tsui S.K."/>
        </authorList>
    </citation>
    <scope>NUCLEOTIDE SEQUENCE [LARGE SCALE GENOMIC DNA]</scope>
    <source>
        <strain evidence="6">Derp</strain>
    </source>
</reference>
<feature type="compositionally biased region" description="Low complexity" evidence="3">
    <location>
        <begin position="13"/>
        <end position="30"/>
    </location>
</feature>
<dbReference type="InterPro" id="IPR023231">
    <property type="entry name" value="GSKIP_dom_sf"/>
</dbReference>
<evidence type="ECO:0000313" key="6">
    <source>
        <dbReference type="EMBL" id="KAH9423835.1"/>
    </source>
</evidence>
<comment type="similarity">
    <text evidence="2">Belongs to the CLU family.</text>
</comment>
<dbReference type="Gene3D" id="3.30.2280.10">
    <property type="entry name" value="Hypothetical protein (hspc210)"/>
    <property type="match status" value="1"/>
</dbReference>
<evidence type="ECO:0000256" key="4">
    <source>
        <dbReference type="SAM" id="Phobius"/>
    </source>
</evidence>
<feature type="compositionally biased region" description="Low complexity" evidence="3">
    <location>
        <begin position="279"/>
        <end position="324"/>
    </location>
</feature>
<feature type="compositionally biased region" description="Polar residues" evidence="3">
    <location>
        <begin position="86"/>
        <end position="96"/>
    </location>
</feature>
<feature type="compositionally biased region" description="Acidic residues" evidence="3">
    <location>
        <begin position="74"/>
        <end position="83"/>
    </location>
</feature>
<dbReference type="EMBL" id="NJHN03000031">
    <property type="protein sequence ID" value="KAH9423835.1"/>
    <property type="molecule type" value="Genomic_DNA"/>
</dbReference>
<keyword evidence="4" id="KW-1133">Transmembrane helix</keyword>
<dbReference type="InterPro" id="IPR025697">
    <property type="entry name" value="CLU_dom"/>
</dbReference>
<proteinExistence type="inferred from homology"/>
<dbReference type="InterPro" id="IPR011990">
    <property type="entry name" value="TPR-like_helical_dom_sf"/>
</dbReference>
<keyword evidence="1 2" id="KW-0963">Cytoplasm</keyword>
<dbReference type="Pfam" id="PF13236">
    <property type="entry name" value="CLU"/>
    <property type="match status" value="1"/>
</dbReference>
<feature type="compositionally biased region" description="Polar residues" evidence="3">
    <location>
        <begin position="31"/>
        <end position="56"/>
    </location>
</feature>
<comment type="subcellular location">
    <subcellularLocation>
        <location evidence="2">Cytoplasm</location>
    </subcellularLocation>
</comment>
<name>A0ABQ8JNB2_DERPT</name>